<dbReference type="Gene3D" id="1.20.1290.10">
    <property type="entry name" value="AhpD-like"/>
    <property type="match status" value="1"/>
</dbReference>
<reference evidence="2" key="1">
    <citation type="journal article" date="2020" name="MBio">
        <title>'Candidatus Ethanoperedens,' a Thermophilic Genus of Archaea Mediating the Anaerobic Oxidation of Ethane.</title>
        <authorList>
            <person name="Hahn C.J."/>
            <person name="Laso-Perez R."/>
            <person name="Vulcano F."/>
            <person name="Vaziourakis K.M."/>
            <person name="Stokke R."/>
            <person name="Steen I.H."/>
            <person name="Teske A."/>
            <person name="Boetius A."/>
            <person name="Liebeke M."/>
            <person name="Amann R."/>
            <person name="Knittel K."/>
            <person name="Wegener G."/>
        </authorList>
    </citation>
    <scope>NUCLEOTIDE SEQUENCE</scope>
    <source>
        <strain evidence="2">GoM-Arc1-LC-WB58</strain>
    </source>
</reference>
<evidence type="ECO:0000313" key="2">
    <source>
        <dbReference type="EMBL" id="NMG83669.1"/>
    </source>
</evidence>
<dbReference type="GO" id="GO:0051920">
    <property type="term" value="F:peroxiredoxin activity"/>
    <property type="evidence" value="ECO:0007669"/>
    <property type="project" value="InterPro"/>
</dbReference>
<dbReference type="EMBL" id="WNEG01000096">
    <property type="protein sequence ID" value="NMG83669.1"/>
    <property type="molecule type" value="Genomic_DNA"/>
</dbReference>
<proteinExistence type="predicted"/>
<dbReference type="InterPro" id="IPR029032">
    <property type="entry name" value="AhpD-like"/>
</dbReference>
<evidence type="ECO:0000313" key="3">
    <source>
        <dbReference type="Proteomes" id="UP000606580"/>
    </source>
</evidence>
<dbReference type="AlphaFoldDB" id="A0A848D9G2"/>
<dbReference type="InterPro" id="IPR003779">
    <property type="entry name" value="CMD-like"/>
</dbReference>
<dbReference type="Proteomes" id="UP000606580">
    <property type="component" value="Unassembled WGS sequence"/>
</dbReference>
<dbReference type="SUPFAM" id="SSF69118">
    <property type="entry name" value="AhpD-like"/>
    <property type="match status" value="1"/>
</dbReference>
<dbReference type="NCBIfam" id="TIGR00778">
    <property type="entry name" value="ahpD_dom"/>
    <property type="match status" value="1"/>
</dbReference>
<dbReference type="Pfam" id="PF02627">
    <property type="entry name" value="CMD"/>
    <property type="match status" value="1"/>
</dbReference>
<evidence type="ECO:0000259" key="1">
    <source>
        <dbReference type="Pfam" id="PF02627"/>
    </source>
</evidence>
<feature type="domain" description="Carboxymuconolactone decarboxylase-like" evidence="1">
    <location>
        <begin position="29"/>
        <end position="104"/>
    </location>
</feature>
<organism evidence="2 3">
    <name type="scientific">Candidatus Ethanoperedens thermophilum</name>
    <dbReference type="NCBI Taxonomy" id="2766897"/>
    <lineage>
        <taxon>Archaea</taxon>
        <taxon>Methanobacteriati</taxon>
        <taxon>Methanobacteriota</taxon>
        <taxon>Stenosarchaea group</taxon>
        <taxon>Methanomicrobia</taxon>
        <taxon>Methanosarcinales</taxon>
        <taxon>Methanosarcinales incertae sedis</taxon>
        <taxon>GOM Arc I cluster</taxon>
        <taxon>Candidatus Ethanoperedens</taxon>
    </lineage>
</organism>
<sequence>MDIVEISHETEELVKQMHKEYPGLTKPLTDLYIKTGAEGVLSKKTKEIILVTLAVASQCDYCIVYHVKRALKAGVTKDEMIEACYLATLVFGTSAWMHITDVLKAIDAFKD</sequence>
<dbReference type="InterPro" id="IPR004675">
    <property type="entry name" value="AhpD_core"/>
</dbReference>
<comment type="caution">
    <text evidence="2">The sequence shown here is derived from an EMBL/GenBank/DDBJ whole genome shotgun (WGS) entry which is preliminary data.</text>
</comment>
<dbReference type="PANTHER" id="PTHR33930:SF2">
    <property type="entry name" value="BLR3452 PROTEIN"/>
    <property type="match status" value="1"/>
</dbReference>
<protein>
    <submittedName>
        <fullName evidence="2">Carboxymuconolactone decarboxylase family protein</fullName>
    </submittedName>
</protein>
<accession>A0A848D9G2</accession>
<name>A0A848D9G2_9EURY</name>
<dbReference type="PANTHER" id="PTHR33930">
    <property type="entry name" value="ALKYL HYDROPEROXIDE REDUCTASE AHPD"/>
    <property type="match status" value="1"/>
</dbReference>
<gene>
    <name evidence="2" type="ORF">GIS02_05650</name>
</gene>